<organism evidence="1 2">
    <name type="scientific">Rhizophagus irregularis</name>
    <dbReference type="NCBI Taxonomy" id="588596"/>
    <lineage>
        <taxon>Eukaryota</taxon>
        <taxon>Fungi</taxon>
        <taxon>Fungi incertae sedis</taxon>
        <taxon>Mucoromycota</taxon>
        <taxon>Glomeromycotina</taxon>
        <taxon>Glomeromycetes</taxon>
        <taxon>Glomerales</taxon>
        <taxon>Glomeraceae</taxon>
        <taxon>Rhizophagus</taxon>
    </lineage>
</organism>
<dbReference type="EMBL" id="LLXH01000769">
    <property type="protein sequence ID" value="PKC63138.1"/>
    <property type="molecule type" value="Genomic_DNA"/>
</dbReference>
<dbReference type="Proteomes" id="UP000232688">
    <property type="component" value="Unassembled WGS sequence"/>
</dbReference>
<accession>A0A2N0RIN1</accession>
<evidence type="ECO:0000313" key="2">
    <source>
        <dbReference type="Proteomes" id="UP000232688"/>
    </source>
</evidence>
<proteinExistence type="predicted"/>
<evidence type="ECO:0000313" key="1">
    <source>
        <dbReference type="EMBL" id="PKC63138.1"/>
    </source>
</evidence>
<evidence type="ECO:0008006" key="3">
    <source>
        <dbReference type="Google" id="ProtNLM"/>
    </source>
</evidence>
<gene>
    <name evidence="1" type="ORF">RhiirA1_464155</name>
</gene>
<dbReference type="VEuPathDB" id="FungiDB:FUN_001194"/>
<reference evidence="1 2" key="1">
    <citation type="submission" date="2017-10" db="EMBL/GenBank/DDBJ databases">
        <title>Extensive intraspecific genome diversity in a model arbuscular mycorrhizal fungus.</title>
        <authorList>
            <person name="Chen E.C.H."/>
            <person name="Morin E."/>
            <person name="Baudet D."/>
            <person name="Noel J."/>
            <person name="Ndikumana S."/>
            <person name="Charron P."/>
            <person name="St-Onge C."/>
            <person name="Giorgi J."/>
            <person name="Grigoriev I.V."/>
            <person name="Roux C."/>
            <person name="Martin F.M."/>
            <person name="Corradi N."/>
        </authorList>
    </citation>
    <scope>NUCLEOTIDE SEQUENCE [LARGE SCALE GENOMIC DNA]</scope>
    <source>
        <strain evidence="1 2">A1</strain>
    </source>
</reference>
<dbReference type="AlphaFoldDB" id="A0A2N0RIN1"/>
<comment type="caution">
    <text evidence="1">The sequence shown here is derived from an EMBL/GenBank/DDBJ whole genome shotgun (WGS) entry which is preliminary data.</text>
</comment>
<dbReference type="VEuPathDB" id="FungiDB:RhiirA1_464155"/>
<protein>
    <recommendedName>
        <fullName evidence="3">FAR1 domain-containing protein</fullName>
    </recommendedName>
</protein>
<reference evidence="1 2" key="2">
    <citation type="submission" date="2017-10" db="EMBL/GenBank/DDBJ databases">
        <title>Genome analyses suggest a sexual origin of heterokaryosis in a supposedly ancient asexual fungus.</title>
        <authorList>
            <person name="Corradi N."/>
            <person name="Sedzielewska K."/>
            <person name="Noel J."/>
            <person name="Charron P."/>
            <person name="Farinelli L."/>
            <person name="Marton T."/>
            <person name="Kruger M."/>
            <person name="Pelin A."/>
            <person name="Brachmann A."/>
            <person name="Corradi N."/>
        </authorList>
    </citation>
    <scope>NUCLEOTIDE SEQUENCE [LARGE SCALE GENOMIC DNA]</scope>
    <source>
        <strain evidence="1 2">A1</strain>
    </source>
</reference>
<sequence length="209" mass="24809">MSDNESMSSDDSDTELFNEEFLQNIPDDSDSSSDDDCFEDAAESNSTLKLEVGRTFFSWKAAFSYIKQWAHHQGFFIRKGRSEKVDTKRRKQTIVCRWEDNVISITTLFNEHFGHNLDPSACYFEAKKAFTKPMLDDIEWMSLYGRLKPLEIKRMLRAKYNQKVYNKDLYKLIYKHRKTKAQESNDMSRLLVHLEKCKENDPRWIIFKD</sequence>
<name>A0A2N0RIN1_9GLOM</name>
<dbReference type="VEuPathDB" id="FungiDB:RhiirFUN_015314"/>